<name>A0AAV4TN90_9ARAC</name>
<dbReference type="Proteomes" id="UP001054837">
    <property type="component" value="Unassembled WGS sequence"/>
</dbReference>
<dbReference type="Gene3D" id="1.25.40.10">
    <property type="entry name" value="Tetratricopeptide repeat domain"/>
    <property type="match status" value="1"/>
</dbReference>
<comment type="caution">
    <text evidence="1">The sequence shown here is derived from an EMBL/GenBank/DDBJ whole genome shotgun (WGS) entry which is preliminary data.</text>
</comment>
<dbReference type="AlphaFoldDB" id="A0AAV4TN90"/>
<sequence length="133" mass="15225">MPTSLHNILTVFFRALSVEEDPQVMDNLGMLYLVSGRHQEGRALYQYLLTNYPDRNDTKLHYALGSADLLPRRYRISKGISSSSQTSLPLRNKALIQYSNILKFQEVSKGEAADAFHLRGWGVGNNWRVLLHY</sequence>
<dbReference type="EMBL" id="BPLQ01010061">
    <property type="protein sequence ID" value="GIY48073.1"/>
    <property type="molecule type" value="Genomic_DNA"/>
</dbReference>
<organism evidence="1 2">
    <name type="scientific">Caerostris darwini</name>
    <dbReference type="NCBI Taxonomy" id="1538125"/>
    <lineage>
        <taxon>Eukaryota</taxon>
        <taxon>Metazoa</taxon>
        <taxon>Ecdysozoa</taxon>
        <taxon>Arthropoda</taxon>
        <taxon>Chelicerata</taxon>
        <taxon>Arachnida</taxon>
        <taxon>Araneae</taxon>
        <taxon>Araneomorphae</taxon>
        <taxon>Entelegynae</taxon>
        <taxon>Araneoidea</taxon>
        <taxon>Araneidae</taxon>
        <taxon>Caerostris</taxon>
    </lineage>
</organism>
<dbReference type="SUPFAM" id="SSF48452">
    <property type="entry name" value="TPR-like"/>
    <property type="match status" value="1"/>
</dbReference>
<gene>
    <name evidence="1" type="primary">AVEN_227247_1</name>
    <name evidence="1" type="ORF">CDAR_544721</name>
</gene>
<evidence type="ECO:0000313" key="2">
    <source>
        <dbReference type="Proteomes" id="UP001054837"/>
    </source>
</evidence>
<proteinExistence type="predicted"/>
<reference evidence="1 2" key="1">
    <citation type="submission" date="2021-06" db="EMBL/GenBank/DDBJ databases">
        <title>Caerostris darwini draft genome.</title>
        <authorList>
            <person name="Kono N."/>
            <person name="Arakawa K."/>
        </authorList>
    </citation>
    <scope>NUCLEOTIDE SEQUENCE [LARGE SCALE GENOMIC DNA]</scope>
</reference>
<dbReference type="InterPro" id="IPR011990">
    <property type="entry name" value="TPR-like_helical_dom_sf"/>
</dbReference>
<keyword evidence="2" id="KW-1185">Reference proteome</keyword>
<evidence type="ECO:0000313" key="1">
    <source>
        <dbReference type="EMBL" id="GIY48073.1"/>
    </source>
</evidence>
<protein>
    <submittedName>
        <fullName evidence="1">Uncharacterized protein</fullName>
    </submittedName>
</protein>
<accession>A0AAV4TN90</accession>